<gene>
    <name evidence="10" type="ORF">ACFFGY_00415</name>
</gene>
<feature type="transmembrane region" description="Helical" evidence="8">
    <location>
        <begin position="21"/>
        <end position="46"/>
    </location>
</feature>
<feature type="transmembrane region" description="Helical" evidence="8">
    <location>
        <begin position="196"/>
        <end position="215"/>
    </location>
</feature>
<dbReference type="Proteomes" id="UP001589865">
    <property type="component" value="Unassembled WGS sequence"/>
</dbReference>
<evidence type="ECO:0000256" key="1">
    <source>
        <dbReference type="ARBA" id="ARBA00004651"/>
    </source>
</evidence>
<keyword evidence="4 8" id="KW-0812">Transmembrane</keyword>
<dbReference type="Gene3D" id="1.20.1250.20">
    <property type="entry name" value="MFS general substrate transporter like domains"/>
    <property type="match status" value="2"/>
</dbReference>
<feature type="transmembrane region" description="Helical" evidence="8">
    <location>
        <begin position="409"/>
        <end position="429"/>
    </location>
</feature>
<dbReference type="Pfam" id="PF00083">
    <property type="entry name" value="Sugar_tr"/>
    <property type="match status" value="1"/>
</dbReference>
<accession>A0ABV6JLU4</accession>
<feature type="transmembrane region" description="Helical" evidence="8">
    <location>
        <begin position="380"/>
        <end position="403"/>
    </location>
</feature>
<sequence length="439" mass="46748">MSDAVGVGRAPTGLMSRQRMLWGGAFGHFIEWYDWSIYGFLAGIFASQMFPADQPATSLLASFTVFAVGFLGRPVGAFVLSPLADKYGRRVMLSATIIMAGIGSLLIGICPTYAQIGLAAPLLILLARLLQGFSAGGEYQIAITFLNEHASPRNRAFAASPQQVSIGISVLIATAVASLTTKFIGPDDLASWGWRLPFILGAVLSLFGLYLRSGLEETPAFERARGEDARSGRAVSAAGILASIMEYPREVFIVFVVQLNGLQYYLWMIFLPTYANMVGGLDRASGFAGSILASIAYCIGVPLFAFISDRIGRKPFLIGAAVCFLLFTYPMLSMLAGPSLTFGAFAFVAVAGALFVSLNNAVLGTVFAELFPTRVRASGIGIPYAICAAIFGGTAPMAATYLHGIGGPLYISLYVMLVCIITIATHVFLTPETRGRILD</sequence>
<evidence type="ECO:0000256" key="4">
    <source>
        <dbReference type="ARBA" id="ARBA00022692"/>
    </source>
</evidence>
<feature type="transmembrane region" description="Helical" evidence="8">
    <location>
        <begin position="342"/>
        <end position="368"/>
    </location>
</feature>
<dbReference type="PROSITE" id="PS00217">
    <property type="entry name" value="SUGAR_TRANSPORT_2"/>
    <property type="match status" value="1"/>
</dbReference>
<feature type="domain" description="Major facilitator superfamily (MFS) profile" evidence="9">
    <location>
        <begin position="20"/>
        <end position="434"/>
    </location>
</feature>
<feature type="transmembrane region" description="Helical" evidence="8">
    <location>
        <begin position="316"/>
        <end position="336"/>
    </location>
</feature>
<comment type="subcellular location">
    <subcellularLocation>
        <location evidence="1">Cell membrane</location>
        <topology evidence="1">Multi-pass membrane protein</topology>
    </subcellularLocation>
</comment>
<evidence type="ECO:0000256" key="3">
    <source>
        <dbReference type="ARBA" id="ARBA00022475"/>
    </source>
</evidence>
<keyword evidence="11" id="KW-1185">Reference proteome</keyword>
<dbReference type="InterPro" id="IPR020846">
    <property type="entry name" value="MFS_dom"/>
</dbReference>
<comment type="caution">
    <text evidence="10">The sequence shown here is derived from an EMBL/GenBank/DDBJ whole genome shotgun (WGS) entry which is preliminary data.</text>
</comment>
<evidence type="ECO:0000313" key="11">
    <source>
        <dbReference type="Proteomes" id="UP001589865"/>
    </source>
</evidence>
<reference evidence="10 11" key="1">
    <citation type="submission" date="2024-09" db="EMBL/GenBank/DDBJ databases">
        <authorList>
            <person name="Sun Q."/>
            <person name="Mori K."/>
        </authorList>
    </citation>
    <scope>NUCLEOTIDE SEQUENCE [LARGE SCALE GENOMIC DNA]</scope>
    <source>
        <strain evidence="10 11">TBRC 5777</strain>
    </source>
</reference>
<keyword evidence="3" id="KW-1003">Cell membrane</keyword>
<keyword evidence="2" id="KW-0813">Transport</keyword>
<dbReference type="InterPro" id="IPR051084">
    <property type="entry name" value="H+-coupled_symporters"/>
</dbReference>
<keyword evidence="5" id="KW-0769">Symport</keyword>
<feature type="transmembrane region" description="Helical" evidence="8">
    <location>
        <begin position="120"/>
        <end position="143"/>
    </location>
</feature>
<proteinExistence type="predicted"/>
<evidence type="ECO:0000259" key="9">
    <source>
        <dbReference type="PROSITE" id="PS50850"/>
    </source>
</evidence>
<keyword evidence="7 8" id="KW-0472">Membrane</keyword>
<dbReference type="PROSITE" id="PS50850">
    <property type="entry name" value="MFS"/>
    <property type="match status" value="1"/>
</dbReference>
<dbReference type="PROSITE" id="PS00216">
    <property type="entry name" value="SUGAR_TRANSPORT_1"/>
    <property type="match status" value="1"/>
</dbReference>
<dbReference type="InterPro" id="IPR036259">
    <property type="entry name" value="MFS_trans_sf"/>
</dbReference>
<keyword evidence="6 8" id="KW-1133">Transmembrane helix</keyword>
<protein>
    <submittedName>
        <fullName evidence="10">MFS transporter</fullName>
    </submittedName>
</protein>
<evidence type="ECO:0000256" key="8">
    <source>
        <dbReference type="SAM" id="Phobius"/>
    </source>
</evidence>
<evidence type="ECO:0000256" key="5">
    <source>
        <dbReference type="ARBA" id="ARBA00022847"/>
    </source>
</evidence>
<dbReference type="InterPro" id="IPR005829">
    <property type="entry name" value="Sugar_transporter_CS"/>
</dbReference>
<feature type="transmembrane region" description="Helical" evidence="8">
    <location>
        <begin position="287"/>
        <end position="307"/>
    </location>
</feature>
<evidence type="ECO:0000256" key="2">
    <source>
        <dbReference type="ARBA" id="ARBA00022448"/>
    </source>
</evidence>
<dbReference type="PANTHER" id="PTHR43528:SF1">
    <property type="entry name" value="ALPHA-KETOGLUTARATE PERMEASE"/>
    <property type="match status" value="1"/>
</dbReference>
<dbReference type="EMBL" id="JBHLUN010000001">
    <property type="protein sequence ID" value="MFC0406689.1"/>
    <property type="molecule type" value="Genomic_DNA"/>
</dbReference>
<dbReference type="InterPro" id="IPR005828">
    <property type="entry name" value="MFS_sugar_transport-like"/>
</dbReference>
<feature type="transmembrane region" description="Helical" evidence="8">
    <location>
        <begin position="58"/>
        <end position="80"/>
    </location>
</feature>
<evidence type="ECO:0000256" key="7">
    <source>
        <dbReference type="ARBA" id="ARBA00023136"/>
    </source>
</evidence>
<dbReference type="RefSeq" id="WP_377042364.1">
    <property type="nucleotide sequence ID" value="NZ_JBHLUN010000001.1"/>
</dbReference>
<name>A0ABV6JLU4_9PROT</name>
<feature type="transmembrane region" description="Helical" evidence="8">
    <location>
        <begin position="92"/>
        <end position="114"/>
    </location>
</feature>
<dbReference type="PANTHER" id="PTHR43528">
    <property type="entry name" value="ALPHA-KETOGLUTARATE PERMEASE"/>
    <property type="match status" value="1"/>
</dbReference>
<dbReference type="SUPFAM" id="SSF103473">
    <property type="entry name" value="MFS general substrate transporter"/>
    <property type="match status" value="1"/>
</dbReference>
<evidence type="ECO:0000313" key="10">
    <source>
        <dbReference type="EMBL" id="MFC0406689.1"/>
    </source>
</evidence>
<evidence type="ECO:0000256" key="6">
    <source>
        <dbReference type="ARBA" id="ARBA00022989"/>
    </source>
</evidence>
<feature type="transmembrane region" description="Helical" evidence="8">
    <location>
        <begin position="251"/>
        <end position="275"/>
    </location>
</feature>
<organism evidence="10 11">
    <name type="scientific">Roseomonas elaeocarpi</name>
    <dbReference type="NCBI Taxonomy" id="907779"/>
    <lineage>
        <taxon>Bacteria</taxon>
        <taxon>Pseudomonadati</taxon>
        <taxon>Pseudomonadota</taxon>
        <taxon>Alphaproteobacteria</taxon>
        <taxon>Acetobacterales</taxon>
        <taxon>Roseomonadaceae</taxon>
        <taxon>Roseomonas</taxon>
    </lineage>
</organism>
<feature type="transmembrane region" description="Helical" evidence="8">
    <location>
        <begin position="164"/>
        <end position="184"/>
    </location>
</feature>